<reference evidence="1" key="1">
    <citation type="journal article" date="2018" name="Genome Biol. Evol.">
        <title>Genomics and development of Lentinus tigrinus, a white-rot wood-decaying mushroom with dimorphic fruiting bodies.</title>
        <authorList>
            <person name="Wu B."/>
            <person name="Xu Z."/>
            <person name="Knudson A."/>
            <person name="Carlson A."/>
            <person name="Chen N."/>
            <person name="Kovaka S."/>
            <person name="LaButti K."/>
            <person name="Lipzen A."/>
            <person name="Pennachio C."/>
            <person name="Riley R."/>
            <person name="Schakwitz W."/>
            <person name="Umezawa K."/>
            <person name="Ohm R.A."/>
            <person name="Grigoriev I.V."/>
            <person name="Nagy L.G."/>
            <person name="Gibbons J."/>
            <person name="Hibbett D."/>
        </authorList>
    </citation>
    <scope>NUCLEOTIDE SEQUENCE [LARGE SCALE GENOMIC DNA]</scope>
    <source>
        <strain evidence="1">ALCF2SS1-6</strain>
    </source>
</reference>
<evidence type="ECO:0000313" key="2">
    <source>
        <dbReference type="Proteomes" id="UP000313359"/>
    </source>
</evidence>
<gene>
    <name evidence="1" type="ORF">L227DRAFT_416348</name>
</gene>
<name>A0A5C2SIR0_9APHY</name>
<dbReference type="STRING" id="1328759.A0A5C2SIR0"/>
<keyword evidence="2" id="KW-1185">Reference proteome</keyword>
<organism evidence="1 2">
    <name type="scientific">Lentinus tigrinus ALCF2SS1-6</name>
    <dbReference type="NCBI Taxonomy" id="1328759"/>
    <lineage>
        <taxon>Eukaryota</taxon>
        <taxon>Fungi</taxon>
        <taxon>Dikarya</taxon>
        <taxon>Basidiomycota</taxon>
        <taxon>Agaricomycotina</taxon>
        <taxon>Agaricomycetes</taxon>
        <taxon>Polyporales</taxon>
        <taxon>Polyporaceae</taxon>
        <taxon>Lentinus</taxon>
    </lineage>
</organism>
<dbReference type="AlphaFoldDB" id="A0A5C2SIR0"/>
<sequence>MTTQQTLRYTFLQQCNPRRCCGTWPVRFSTSMRSWEASSLARSHSRVRCSPHDPCTHLLFYRSDVATADEITGNMRRVFEGKPILPPGTFVLHPSAQEYVQFETCIRFKLSKIRVERMKQEKWSMVAYRICLRFCSPLILRLC</sequence>
<dbReference type="Proteomes" id="UP000313359">
    <property type="component" value="Unassembled WGS sequence"/>
</dbReference>
<accession>A0A5C2SIR0</accession>
<evidence type="ECO:0000313" key="1">
    <source>
        <dbReference type="EMBL" id="RPD63164.1"/>
    </source>
</evidence>
<protein>
    <submittedName>
        <fullName evidence="1">Uncharacterized protein</fullName>
    </submittedName>
</protein>
<proteinExistence type="predicted"/>
<dbReference type="EMBL" id="ML122257">
    <property type="protein sequence ID" value="RPD63164.1"/>
    <property type="molecule type" value="Genomic_DNA"/>
</dbReference>
<dbReference type="OrthoDB" id="2423701at2759"/>